<reference evidence="2" key="2">
    <citation type="submission" date="2021-09" db="EMBL/GenBank/DDBJ databases">
        <authorList>
            <person name="Jia N."/>
            <person name="Wang J."/>
            <person name="Shi W."/>
            <person name="Du L."/>
            <person name="Sun Y."/>
            <person name="Zhan W."/>
            <person name="Jiang J."/>
            <person name="Wang Q."/>
            <person name="Zhang B."/>
            <person name="Ji P."/>
            <person name="Sakyi L.B."/>
            <person name="Cui X."/>
            <person name="Yuan T."/>
            <person name="Jiang B."/>
            <person name="Yang W."/>
            <person name="Lam T.T.-Y."/>
            <person name="Chang Q."/>
            <person name="Ding S."/>
            <person name="Wang X."/>
            <person name="Zhu J."/>
            <person name="Ruan X."/>
            <person name="Zhao L."/>
            <person name="Wei J."/>
            <person name="Que T."/>
            <person name="Du C."/>
            <person name="Cheng J."/>
            <person name="Dai P."/>
            <person name="Han X."/>
            <person name="Huang E."/>
            <person name="Gao Y."/>
            <person name="Liu J."/>
            <person name="Shao H."/>
            <person name="Ye R."/>
            <person name="Li L."/>
            <person name="Wei W."/>
            <person name="Wang X."/>
            <person name="Wang C."/>
            <person name="Huo Q."/>
            <person name="Li W."/>
            <person name="Guo W."/>
            <person name="Chen H."/>
            <person name="Chen S."/>
            <person name="Zhou L."/>
            <person name="Zhou L."/>
            <person name="Ni X."/>
            <person name="Tian J."/>
            <person name="Zhou Y."/>
            <person name="Sheng Y."/>
            <person name="Liu T."/>
            <person name="Pan Y."/>
            <person name="Xia L."/>
            <person name="Li J."/>
            <person name="Zhao F."/>
            <person name="Cao W."/>
        </authorList>
    </citation>
    <scope>NUCLEOTIDE SEQUENCE</scope>
    <source>
        <strain evidence="2">Rmic-2018</strain>
        <tissue evidence="2">Larvae</tissue>
    </source>
</reference>
<evidence type="ECO:0000256" key="1">
    <source>
        <dbReference type="ARBA" id="ARBA00022441"/>
    </source>
</evidence>
<dbReference type="Pfam" id="PF24681">
    <property type="entry name" value="Kelch_KLHDC2_KLHL20_DRC7"/>
    <property type="match status" value="1"/>
</dbReference>
<dbReference type="InterPro" id="IPR006652">
    <property type="entry name" value="Kelch_1"/>
</dbReference>
<protein>
    <recommendedName>
        <fullName evidence="4">Kelch-like protein diablo</fullName>
    </recommendedName>
</protein>
<dbReference type="Gene3D" id="2.120.10.80">
    <property type="entry name" value="Kelch-type beta propeller"/>
    <property type="match status" value="2"/>
</dbReference>
<dbReference type="PANTHER" id="PTHR45632">
    <property type="entry name" value="LD33804P"/>
    <property type="match status" value="1"/>
</dbReference>
<evidence type="ECO:0000313" key="2">
    <source>
        <dbReference type="EMBL" id="KAH8041731.1"/>
    </source>
</evidence>
<dbReference type="AlphaFoldDB" id="A0A9J6F4W0"/>
<organism evidence="2 3">
    <name type="scientific">Rhipicephalus microplus</name>
    <name type="common">Cattle tick</name>
    <name type="synonym">Boophilus microplus</name>
    <dbReference type="NCBI Taxonomy" id="6941"/>
    <lineage>
        <taxon>Eukaryota</taxon>
        <taxon>Metazoa</taxon>
        <taxon>Ecdysozoa</taxon>
        <taxon>Arthropoda</taxon>
        <taxon>Chelicerata</taxon>
        <taxon>Arachnida</taxon>
        <taxon>Acari</taxon>
        <taxon>Parasitiformes</taxon>
        <taxon>Ixodida</taxon>
        <taxon>Ixodoidea</taxon>
        <taxon>Ixodidae</taxon>
        <taxon>Rhipicephalinae</taxon>
        <taxon>Rhipicephalus</taxon>
        <taxon>Boophilus</taxon>
    </lineage>
</organism>
<gene>
    <name evidence="2" type="ORF">HPB51_017533</name>
</gene>
<sequence length="323" mass="35820">MVLPGPPTQVPCGSCGVVRNLERWLPRMPYQMLFVVGGFNECGERDTVETYDPRAGRAYHGIALLQNRLYVVGGVRENSFLRSCDCFDLESCTWQSCSTMKIARGYVSVVALEDYVYAIGGCNAGGCIASVERYSPSSNQWTLVRAMTRQRSNGSACAFKGKLRQCRRIYVSGGVNGQKVHASVEVYTPSQDTWCVVKRLPSPRCCHQMVVFDGRIYVIGGYNGRRRLQSVLCSGDGEEPLTWHQMNPIRSCRSSFATAIFNGNLYIIGGYDGTNIIAEVERYCPNSDSWREVAPLNEACFAIAACSVKSLNVCKHFSTNAER</sequence>
<dbReference type="SUPFAM" id="SSF117281">
    <property type="entry name" value="Kelch motif"/>
    <property type="match status" value="2"/>
</dbReference>
<proteinExistence type="predicted"/>
<accession>A0A9J6F4W0</accession>
<dbReference type="VEuPathDB" id="VectorBase:LOC119162139"/>
<dbReference type="PANTHER" id="PTHR45632:SF26">
    <property type="entry name" value="BTB DOMAIN-CONTAINING PROTEIN"/>
    <property type="match status" value="1"/>
</dbReference>
<evidence type="ECO:0008006" key="4">
    <source>
        <dbReference type="Google" id="ProtNLM"/>
    </source>
</evidence>
<dbReference type="Proteomes" id="UP000821866">
    <property type="component" value="Chromosome 1"/>
</dbReference>
<evidence type="ECO:0000313" key="3">
    <source>
        <dbReference type="Proteomes" id="UP000821866"/>
    </source>
</evidence>
<name>A0A9J6F4W0_RHIMP</name>
<dbReference type="Pfam" id="PF01344">
    <property type="entry name" value="Kelch_1"/>
    <property type="match status" value="1"/>
</dbReference>
<keyword evidence="3" id="KW-1185">Reference proteome</keyword>
<reference evidence="2" key="1">
    <citation type="journal article" date="2020" name="Cell">
        <title>Large-Scale Comparative Analyses of Tick Genomes Elucidate Their Genetic Diversity and Vector Capacities.</title>
        <authorList>
            <consortium name="Tick Genome and Microbiome Consortium (TIGMIC)"/>
            <person name="Jia N."/>
            <person name="Wang J."/>
            <person name="Shi W."/>
            <person name="Du L."/>
            <person name="Sun Y."/>
            <person name="Zhan W."/>
            <person name="Jiang J.F."/>
            <person name="Wang Q."/>
            <person name="Zhang B."/>
            <person name="Ji P."/>
            <person name="Bell-Sakyi L."/>
            <person name="Cui X.M."/>
            <person name="Yuan T.T."/>
            <person name="Jiang B.G."/>
            <person name="Yang W.F."/>
            <person name="Lam T.T."/>
            <person name="Chang Q.C."/>
            <person name="Ding S.J."/>
            <person name="Wang X.J."/>
            <person name="Zhu J.G."/>
            <person name="Ruan X.D."/>
            <person name="Zhao L."/>
            <person name="Wei J.T."/>
            <person name="Ye R.Z."/>
            <person name="Que T.C."/>
            <person name="Du C.H."/>
            <person name="Zhou Y.H."/>
            <person name="Cheng J.X."/>
            <person name="Dai P.F."/>
            <person name="Guo W.B."/>
            <person name="Han X.H."/>
            <person name="Huang E.J."/>
            <person name="Li L.F."/>
            <person name="Wei W."/>
            <person name="Gao Y.C."/>
            <person name="Liu J.Z."/>
            <person name="Shao H.Z."/>
            <person name="Wang X."/>
            <person name="Wang C.C."/>
            <person name="Yang T.C."/>
            <person name="Huo Q.B."/>
            <person name="Li W."/>
            <person name="Chen H.Y."/>
            <person name="Chen S.E."/>
            <person name="Zhou L.G."/>
            <person name="Ni X.B."/>
            <person name="Tian J.H."/>
            <person name="Sheng Y."/>
            <person name="Liu T."/>
            <person name="Pan Y.S."/>
            <person name="Xia L.Y."/>
            <person name="Li J."/>
            <person name="Zhao F."/>
            <person name="Cao W.C."/>
        </authorList>
    </citation>
    <scope>NUCLEOTIDE SEQUENCE</scope>
    <source>
        <strain evidence="2">Rmic-2018</strain>
    </source>
</reference>
<dbReference type="SMART" id="SM00612">
    <property type="entry name" value="Kelch"/>
    <property type="match status" value="6"/>
</dbReference>
<dbReference type="EMBL" id="JABSTU010000001">
    <property type="protein sequence ID" value="KAH8041731.1"/>
    <property type="molecule type" value="Genomic_DNA"/>
</dbReference>
<keyword evidence="1" id="KW-0880">Kelch repeat</keyword>
<dbReference type="InterPro" id="IPR015915">
    <property type="entry name" value="Kelch-typ_b-propeller"/>
</dbReference>
<comment type="caution">
    <text evidence="2">The sequence shown here is derived from an EMBL/GenBank/DDBJ whole genome shotgun (WGS) entry which is preliminary data.</text>
</comment>